<dbReference type="GO" id="GO:0005524">
    <property type="term" value="F:ATP binding"/>
    <property type="evidence" value="ECO:0007669"/>
    <property type="project" value="UniProtKB-UniRule"/>
</dbReference>
<comment type="subcellular location">
    <subcellularLocation>
        <location evidence="10 11">Cytoplasm</location>
    </subcellularLocation>
</comment>
<comment type="caution">
    <text evidence="15">The sequence shown here is derived from an EMBL/GenBank/DDBJ whole genome shotgun (WGS) entry which is preliminary data.</text>
</comment>
<evidence type="ECO:0000256" key="2">
    <source>
        <dbReference type="ARBA" id="ARBA00022598"/>
    </source>
</evidence>
<dbReference type="Gene3D" id="3.40.1190.10">
    <property type="entry name" value="Mur-like, catalytic domain"/>
    <property type="match status" value="1"/>
</dbReference>
<dbReference type="Pfam" id="PF01225">
    <property type="entry name" value="Mur_ligase"/>
    <property type="match status" value="1"/>
</dbReference>
<dbReference type="Pfam" id="PF02875">
    <property type="entry name" value="Mur_ligase_C"/>
    <property type="match status" value="1"/>
</dbReference>
<dbReference type="AlphaFoldDB" id="A0A9D1IH85"/>
<reference evidence="15" key="1">
    <citation type="submission" date="2020-10" db="EMBL/GenBank/DDBJ databases">
        <authorList>
            <person name="Gilroy R."/>
        </authorList>
    </citation>
    <scope>NUCLEOTIDE SEQUENCE</scope>
    <source>
        <strain evidence="15">ChiGjej1B1-19959</strain>
    </source>
</reference>
<evidence type="ECO:0000256" key="4">
    <source>
        <dbReference type="ARBA" id="ARBA00022741"/>
    </source>
</evidence>
<keyword evidence="5 10" id="KW-0067">ATP-binding</keyword>
<keyword evidence="3 10" id="KW-0132">Cell division</keyword>
<dbReference type="InterPro" id="IPR005863">
    <property type="entry name" value="UDP-N-AcMur_synth"/>
</dbReference>
<dbReference type="GO" id="GO:0071555">
    <property type="term" value="P:cell wall organization"/>
    <property type="evidence" value="ECO:0007669"/>
    <property type="project" value="UniProtKB-KW"/>
</dbReference>
<evidence type="ECO:0000313" key="16">
    <source>
        <dbReference type="Proteomes" id="UP000824071"/>
    </source>
</evidence>
<evidence type="ECO:0000256" key="1">
    <source>
        <dbReference type="ARBA" id="ARBA00022490"/>
    </source>
</evidence>
<dbReference type="InterPro" id="IPR036615">
    <property type="entry name" value="Mur_ligase_C_dom_sf"/>
</dbReference>
<keyword evidence="4 10" id="KW-0547">Nucleotide-binding</keyword>
<dbReference type="EMBL" id="DVMW01000032">
    <property type="protein sequence ID" value="HIU36007.1"/>
    <property type="molecule type" value="Genomic_DNA"/>
</dbReference>
<feature type="domain" description="Mur ligase N-terminal catalytic" evidence="12">
    <location>
        <begin position="23"/>
        <end position="89"/>
    </location>
</feature>
<evidence type="ECO:0000256" key="8">
    <source>
        <dbReference type="ARBA" id="ARBA00023306"/>
    </source>
</evidence>
<evidence type="ECO:0000259" key="14">
    <source>
        <dbReference type="Pfam" id="PF08245"/>
    </source>
</evidence>
<dbReference type="GO" id="GO:0005737">
    <property type="term" value="C:cytoplasm"/>
    <property type="evidence" value="ECO:0007669"/>
    <property type="project" value="UniProtKB-SubCell"/>
</dbReference>
<dbReference type="GO" id="GO:0008360">
    <property type="term" value="P:regulation of cell shape"/>
    <property type="evidence" value="ECO:0007669"/>
    <property type="project" value="UniProtKB-KW"/>
</dbReference>
<dbReference type="InterPro" id="IPR051046">
    <property type="entry name" value="MurCDEF_CellWall_CoF430Synth"/>
</dbReference>
<gene>
    <name evidence="10" type="primary">murF</name>
    <name evidence="15" type="ORF">IAC53_05305</name>
</gene>
<reference evidence="15" key="2">
    <citation type="journal article" date="2021" name="PeerJ">
        <title>Extensive microbial diversity within the chicken gut microbiome revealed by metagenomics and culture.</title>
        <authorList>
            <person name="Gilroy R."/>
            <person name="Ravi A."/>
            <person name="Getino M."/>
            <person name="Pursley I."/>
            <person name="Horton D.L."/>
            <person name="Alikhan N.F."/>
            <person name="Baker D."/>
            <person name="Gharbi K."/>
            <person name="Hall N."/>
            <person name="Watson M."/>
            <person name="Adriaenssens E.M."/>
            <person name="Foster-Nyarko E."/>
            <person name="Jarju S."/>
            <person name="Secka A."/>
            <person name="Antonio M."/>
            <person name="Oren A."/>
            <person name="Chaudhuri R.R."/>
            <person name="La Ragione R."/>
            <person name="Hildebrand F."/>
            <person name="Pallen M.J."/>
        </authorList>
    </citation>
    <scope>NUCLEOTIDE SEQUENCE</scope>
    <source>
        <strain evidence="15">ChiGjej1B1-19959</strain>
    </source>
</reference>
<dbReference type="InterPro" id="IPR000713">
    <property type="entry name" value="Mur_ligase_N"/>
</dbReference>
<feature type="binding site" evidence="10">
    <location>
        <begin position="107"/>
        <end position="113"/>
    </location>
    <ligand>
        <name>ATP</name>
        <dbReference type="ChEBI" id="CHEBI:30616"/>
    </ligand>
</feature>
<evidence type="ECO:0000256" key="5">
    <source>
        <dbReference type="ARBA" id="ARBA00022840"/>
    </source>
</evidence>
<dbReference type="GO" id="GO:0051301">
    <property type="term" value="P:cell division"/>
    <property type="evidence" value="ECO:0007669"/>
    <property type="project" value="UniProtKB-KW"/>
</dbReference>
<dbReference type="NCBIfam" id="TIGR01143">
    <property type="entry name" value="murF"/>
    <property type="match status" value="1"/>
</dbReference>
<accession>A0A9D1IH85</accession>
<dbReference type="HAMAP" id="MF_02019">
    <property type="entry name" value="MurF"/>
    <property type="match status" value="1"/>
</dbReference>
<comment type="function">
    <text evidence="10 11">Involved in cell wall formation. Catalyzes the final step in the synthesis of UDP-N-acetylmuramoyl-pentapeptide, the precursor of murein.</text>
</comment>
<dbReference type="Proteomes" id="UP000824071">
    <property type="component" value="Unassembled WGS sequence"/>
</dbReference>
<evidence type="ECO:0000256" key="7">
    <source>
        <dbReference type="ARBA" id="ARBA00022984"/>
    </source>
</evidence>
<name>A0A9D1IH85_9FIRM</name>
<keyword evidence="9 10" id="KW-0961">Cell wall biogenesis/degradation</keyword>
<dbReference type="InterPro" id="IPR036565">
    <property type="entry name" value="Mur-like_cat_sf"/>
</dbReference>
<comment type="similarity">
    <text evidence="10">Belongs to the MurCDEF family. MurF subfamily.</text>
</comment>
<dbReference type="EC" id="6.3.2.10" evidence="10 11"/>
<protein>
    <recommendedName>
        <fullName evidence="10 11">UDP-N-acetylmuramoyl-tripeptide--D-alanyl-D-alanine ligase</fullName>
        <ecNumber evidence="10 11">6.3.2.10</ecNumber>
    </recommendedName>
    <alternativeName>
        <fullName evidence="10">D-alanyl-D-alanine-adding enzyme</fullName>
    </alternativeName>
</protein>
<keyword evidence="6 10" id="KW-0133">Cell shape</keyword>
<dbReference type="PANTHER" id="PTHR43024">
    <property type="entry name" value="UDP-N-ACETYLMURAMOYL-TRIPEPTIDE--D-ALANYL-D-ALANINE LIGASE"/>
    <property type="match status" value="1"/>
</dbReference>
<evidence type="ECO:0000256" key="9">
    <source>
        <dbReference type="ARBA" id="ARBA00023316"/>
    </source>
</evidence>
<organism evidence="15 16">
    <name type="scientific">Candidatus Fimenecus excrementigallinarum</name>
    <dbReference type="NCBI Taxonomy" id="2840816"/>
    <lineage>
        <taxon>Bacteria</taxon>
        <taxon>Bacillati</taxon>
        <taxon>Bacillota</taxon>
        <taxon>Clostridia</taxon>
        <taxon>Candidatus Fimenecus</taxon>
    </lineage>
</organism>
<evidence type="ECO:0000259" key="12">
    <source>
        <dbReference type="Pfam" id="PF01225"/>
    </source>
</evidence>
<keyword evidence="7 10" id="KW-0573">Peptidoglycan synthesis</keyword>
<dbReference type="SUPFAM" id="SSF53623">
    <property type="entry name" value="MurD-like peptide ligases, catalytic domain"/>
    <property type="match status" value="1"/>
</dbReference>
<dbReference type="InterPro" id="IPR013221">
    <property type="entry name" value="Mur_ligase_cen"/>
</dbReference>
<dbReference type="SUPFAM" id="SSF63418">
    <property type="entry name" value="MurE/MurF N-terminal domain"/>
    <property type="match status" value="1"/>
</dbReference>
<feature type="domain" description="Mur ligase central" evidence="14">
    <location>
        <begin position="105"/>
        <end position="290"/>
    </location>
</feature>
<dbReference type="GO" id="GO:0047480">
    <property type="term" value="F:UDP-N-acetylmuramoyl-tripeptide-D-alanyl-D-alanine ligase activity"/>
    <property type="evidence" value="ECO:0007669"/>
    <property type="project" value="UniProtKB-UniRule"/>
</dbReference>
<proteinExistence type="inferred from homology"/>
<dbReference type="Gene3D" id="3.40.1390.10">
    <property type="entry name" value="MurE/MurF, N-terminal domain"/>
    <property type="match status" value="1"/>
</dbReference>
<comment type="pathway">
    <text evidence="10 11">Cell wall biogenesis; peptidoglycan biosynthesis.</text>
</comment>
<dbReference type="InterPro" id="IPR004101">
    <property type="entry name" value="Mur_ligase_C"/>
</dbReference>
<comment type="catalytic activity">
    <reaction evidence="10 11">
        <text>D-alanyl-D-alanine + UDP-N-acetyl-alpha-D-muramoyl-L-alanyl-gamma-D-glutamyl-meso-2,6-diaminopimelate + ATP = UDP-N-acetyl-alpha-D-muramoyl-L-alanyl-gamma-D-glutamyl-meso-2,6-diaminopimeloyl-D-alanyl-D-alanine + ADP + phosphate + H(+)</text>
        <dbReference type="Rhea" id="RHEA:28374"/>
        <dbReference type="ChEBI" id="CHEBI:15378"/>
        <dbReference type="ChEBI" id="CHEBI:30616"/>
        <dbReference type="ChEBI" id="CHEBI:43474"/>
        <dbReference type="ChEBI" id="CHEBI:57822"/>
        <dbReference type="ChEBI" id="CHEBI:61386"/>
        <dbReference type="ChEBI" id="CHEBI:83905"/>
        <dbReference type="ChEBI" id="CHEBI:456216"/>
        <dbReference type="EC" id="6.3.2.10"/>
    </reaction>
</comment>
<feature type="domain" description="Mur ligase C-terminal" evidence="13">
    <location>
        <begin position="315"/>
        <end position="434"/>
    </location>
</feature>
<evidence type="ECO:0000256" key="11">
    <source>
        <dbReference type="RuleBase" id="RU004136"/>
    </source>
</evidence>
<evidence type="ECO:0000256" key="3">
    <source>
        <dbReference type="ARBA" id="ARBA00022618"/>
    </source>
</evidence>
<evidence type="ECO:0000256" key="6">
    <source>
        <dbReference type="ARBA" id="ARBA00022960"/>
    </source>
</evidence>
<evidence type="ECO:0000259" key="13">
    <source>
        <dbReference type="Pfam" id="PF02875"/>
    </source>
</evidence>
<dbReference type="PANTHER" id="PTHR43024:SF1">
    <property type="entry name" value="UDP-N-ACETYLMURAMOYL-TRIPEPTIDE--D-ALANYL-D-ALANINE LIGASE"/>
    <property type="match status" value="1"/>
</dbReference>
<keyword evidence="8 10" id="KW-0131">Cell cycle</keyword>
<evidence type="ECO:0000313" key="15">
    <source>
        <dbReference type="EMBL" id="HIU36007.1"/>
    </source>
</evidence>
<evidence type="ECO:0000256" key="10">
    <source>
        <dbReference type="HAMAP-Rule" id="MF_02019"/>
    </source>
</evidence>
<sequence length="452" mass="48086">MELTLQQIAAAAGGTCCGENRRIASVVTDSREASDGALYVAICGERFDGHDFCAAAVENGAAAIVCERAPDAAVPYVLVKSTRQALLDIAGLYRETRRDVKLIAITGSVGKTTTKEMVWAVLSEQFQTLKTEGNLNNEIGMPKTLFRIAPETQAAVVEMGMNHFGEIARMTAAAKPDAAIITNIGVSHIEYLGSRDGILKAKTEVLAGMPDGAPLLVNGDDDKLKDFTDKRCRVVHFGIENARADIRAAEIEQTQDGMRFTVCFPGGEQRVALPVIGRHQVYNALAAFGAGLLFGVSPARIAAGLAGYVPAGMRQRIRRAGGVTVIEDCYNASPDSQKAALTVLAKTPAKRRIAVLGDMLELGSFSETAHRQVGAFAAEAGLDALYCVGEASKATAEAASGSLPAYWFAEKSGLFSALREAIRPGDAVLFKASRGMALEEVIQKLYGEWNVQ</sequence>
<keyword evidence="2 10" id="KW-0436">Ligase</keyword>
<dbReference type="GO" id="GO:0009252">
    <property type="term" value="P:peptidoglycan biosynthetic process"/>
    <property type="evidence" value="ECO:0007669"/>
    <property type="project" value="UniProtKB-UniRule"/>
</dbReference>
<dbReference type="InterPro" id="IPR035911">
    <property type="entry name" value="MurE/MurF_N"/>
</dbReference>
<keyword evidence="1 10" id="KW-0963">Cytoplasm</keyword>
<dbReference type="SUPFAM" id="SSF53244">
    <property type="entry name" value="MurD-like peptide ligases, peptide-binding domain"/>
    <property type="match status" value="1"/>
</dbReference>
<dbReference type="Pfam" id="PF08245">
    <property type="entry name" value="Mur_ligase_M"/>
    <property type="match status" value="1"/>
</dbReference>
<dbReference type="Gene3D" id="3.90.190.20">
    <property type="entry name" value="Mur ligase, C-terminal domain"/>
    <property type="match status" value="1"/>
</dbReference>